<dbReference type="HOGENOM" id="CLU_048867_0_0_6"/>
<dbReference type="eggNOG" id="COG1538">
    <property type="taxonomic scope" value="Bacteria"/>
</dbReference>
<dbReference type="EMBL" id="CP003093">
    <property type="protein sequence ID" value="AER55519.1"/>
    <property type="molecule type" value="Genomic_DNA"/>
</dbReference>
<sequence>MHRCRIARSGRRLAPAARLVRGVSALALALLAGCATYRPLPLPSGDGARSVGQLSAPLSARAWLPAHRFDPADGLDVTELAILAVANNPDLRSRRDALGVARAQAFAAGLLPDPQLGLAADFPRSNAADLTTAYSAGISADLGALLTRSTRVAAARSQAQQVNLELLWAEWQTVAQARLLFDQVTTLQARQLRLQHERDALAPLAAQVQTALRAGNLTHDAASAGLNALADVRHRLDDTTVALHQAVADLHGLLGLAPAAPIDLVGPPWQADPSPASVQRALDALPQRRPDLLALQAGYASQEASLRGAIRAQFPAISLGFNTARDTSAVYTHGVTLGITLPLFDRNRGNIAIATATRQQLRDDYAARVLATRTDIRRLTDDLATLTRAAAAQDRHARALAQARRAAEAGWRLGELDWPTYLTIRANALGADLDRLDLRQRRATASIALGALLGSTDLTPASARADTP</sequence>
<dbReference type="InterPro" id="IPR010131">
    <property type="entry name" value="MdtP/NodT-like"/>
</dbReference>
<dbReference type="RefSeq" id="WP_014159696.1">
    <property type="nucleotide sequence ID" value="NC_016147.2"/>
</dbReference>
<keyword evidence="3" id="KW-1185">Reference proteome</keyword>
<reference evidence="2 3" key="1">
    <citation type="journal article" date="2012" name="J. Bacteriol.">
        <title>Complete Genome Sequence of the BTEX-Degrading Bacterium Pseudoxanthomonas spadix BD-a59.</title>
        <authorList>
            <person name="Lee S.H."/>
            <person name="Jin H.M."/>
            <person name="Lee H.J."/>
            <person name="Kim J.M."/>
            <person name="Jeon C.O."/>
        </authorList>
    </citation>
    <scope>NUCLEOTIDE SEQUENCE [LARGE SCALE GENOMIC DNA]</scope>
    <source>
        <strain evidence="2 3">BD-a59</strain>
    </source>
</reference>
<dbReference type="Gene3D" id="1.20.1600.10">
    <property type="entry name" value="Outer membrane efflux proteins (OEP)"/>
    <property type="match status" value="1"/>
</dbReference>
<dbReference type="KEGG" id="psd:DSC_04330"/>
<protein>
    <submittedName>
        <fullName evidence="2">Outer membrane efflux protein</fullName>
    </submittedName>
</protein>
<dbReference type="AlphaFoldDB" id="G7UP99"/>
<evidence type="ECO:0000256" key="1">
    <source>
        <dbReference type="ARBA" id="ARBA00007613"/>
    </source>
</evidence>
<evidence type="ECO:0000313" key="2">
    <source>
        <dbReference type="EMBL" id="AER55519.1"/>
    </source>
</evidence>
<name>G7UP99_PSEUP</name>
<comment type="similarity">
    <text evidence="1">Belongs to the outer membrane factor (OMF) (TC 1.B.17) family.</text>
</comment>
<dbReference type="InterPro" id="IPR003423">
    <property type="entry name" value="OMP_efflux"/>
</dbReference>
<dbReference type="GO" id="GO:0015562">
    <property type="term" value="F:efflux transmembrane transporter activity"/>
    <property type="evidence" value="ECO:0007669"/>
    <property type="project" value="InterPro"/>
</dbReference>
<dbReference type="Pfam" id="PF02321">
    <property type="entry name" value="OEP"/>
    <property type="match status" value="1"/>
</dbReference>
<proteinExistence type="inferred from homology"/>
<dbReference type="Proteomes" id="UP000005870">
    <property type="component" value="Chromosome"/>
</dbReference>
<dbReference type="STRING" id="1045855.DSC_04330"/>
<organism evidence="2 3">
    <name type="scientific">Pseudoxanthomonas spadix (strain BD-a59)</name>
    <dbReference type="NCBI Taxonomy" id="1045855"/>
    <lineage>
        <taxon>Bacteria</taxon>
        <taxon>Pseudomonadati</taxon>
        <taxon>Pseudomonadota</taxon>
        <taxon>Gammaproteobacteria</taxon>
        <taxon>Lysobacterales</taxon>
        <taxon>Lysobacteraceae</taxon>
        <taxon>Pseudoxanthomonas</taxon>
    </lineage>
</organism>
<gene>
    <name evidence="2" type="ordered locus">DSC_04330</name>
</gene>
<evidence type="ECO:0000313" key="3">
    <source>
        <dbReference type="Proteomes" id="UP000005870"/>
    </source>
</evidence>
<dbReference type="SUPFAM" id="SSF56954">
    <property type="entry name" value="Outer membrane efflux proteins (OEP)"/>
    <property type="match status" value="1"/>
</dbReference>
<dbReference type="PANTHER" id="PTHR30203">
    <property type="entry name" value="OUTER MEMBRANE CATION EFFLUX PROTEIN"/>
    <property type="match status" value="1"/>
</dbReference>
<dbReference type="PROSITE" id="PS51257">
    <property type="entry name" value="PROKAR_LIPOPROTEIN"/>
    <property type="match status" value="1"/>
</dbReference>
<accession>G7UP99</accession>
<dbReference type="OrthoDB" id="9791261at2"/>